<feature type="region of interest" description="Disordered" evidence="1">
    <location>
        <begin position="37"/>
        <end position="83"/>
    </location>
</feature>
<evidence type="ECO:0000256" key="1">
    <source>
        <dbReference type="SAM" id="MobiDB-lite"/>
    </source>
</evidence>
<feature type="signal peptide" evidence="2">
    <location>
        <begin position="1"/>
        <end position="20"/>
    </location>
</feature>
<evidence type="ECO:0000313" key="3">
    <source>
        <dbReference type="EMBL" id="KNG90280.1"/>
    </source>
</evidence>
<protein>
    <recommendedName>
        <fullName evidence="5">GPI anchored protein</fullName>
    </recommendedName>
</protein>
<evidence type="ECO:0000313" key="4">
    <source>
        <dbReference type="Proteomes" id="UP000037505"/>
    </source>
</evidence>
<evidence type="ECO:0000256" key="2">
    <source>
        <dbReference type="SAM" id="SignalP"/>
    </source>
</evidence>
<dbReference type="AlphaFoldDB" id="A0A0L1JEQ7"/>
<feature type="chain" id="PRO_5005553780" description="GPI anchored protein" evidence="2">
    <location>
        <begin position="21"/>
        <end position="116"/>
    </location>
</feature>
<accession>A0A0L1JEQ7</accession>
<comment type="caution">
    <text evidence="3">The sequence shown here is derived from an EMBL/GenBank/DDBJ whole genome shotgun (WGS) entry which is preliminary data.</text>
</comment>
<dbReference type="OrthoDB" id="4510245at2759"/>
<sequence>MQFSKALLIITAALAPVALGEDAPTKTLTIQVVPATTSNPAPISTASPSSSAFSTHTPSSSARASSTPLFSKTPSATPSVTPSSYIVPQATGGASAIKLPNAMAAGVVAVAGFIVL</sequence>
<proteinExistence type="predicted"/>
<evidence type="ECO:0008006" key="5">
    <source>
        <dbReference type="Google" id="ProtNLM"/>
    </source>
</evidence>
<name>A0A0L1JEQ7_ASPN3</name>
<gene>
    <name evidence="3" type="ORF">ANOM_001794</name>
</gene>
<keyword evidence="4" id="KW-1185">Reference proteome</keyword>
<keyword evidence="2" id="KW-0732">Signal</keyword>
<dbReference type="Proteomes" id="UP000037505">
    <property type="component" value="Unassembled WGS sequence"/>
</dbReference>
<dbReference type="RefSeq" id="XP_015411203.1">
    <property type="nucleotide sequence ID" value="XM_015547051.1"/>
</dbReference>
<dbReference type="GeneID" id="26803598"/>
<organism evidence="3 4">
    <name type="scientific">Aspergillus nomiae NRRL (strain ATCC 15546 / NRRL 13137 / CBS 260.88 / M93)</name>
    <dbReference type="NCBI Taxonomy" id="1509407"/>
    <lineage>
        <taxon>Eukaryota</taxon>
        <taxon>Fungi</taxon>
        <taxon>Dikarya</taxon>
        <taxon>Ascomycota</taxon>
        <taxon>Pezizomycotina</taxon>
        <taxon>Eurotiomycetes</taxon>
        <taxon>Eurotiomycetidae</taxon>
        <taxon>Eurotiales</taxon>
        <taxon>Aspergillaceae</taxon>
        <taxon>Aspergillus</taxon>
        <taxon>Aspergillus subgen. Circumdati</taxon>
    </lineage>
</organism>
<reference evidence="3 4" key="1">
    <citation type="submission" date="2014-06" db="EMBL/GenBank/DDBJ databases">
        <title>The Genome of the Aflatoxigenic Filamentous Fungus Aspergillus nomius.</title>
        <authorList>
            <person name="Moore M.G."/>
            <person name="Shannon B.M."/>
            <person name="Brian M.M."/>
        </authorList>
    </citation>
    <scope>NUCLEOTIDE SEQUENCE [LARGE SCALE GENOMIC DNA]</scope>
    <source>
        <strain evidence="3 4">NRRL 13137</strain>
    </source>
</reference>
<dbReference type="EMBL" id="JNOM01000016">
    <property type="protein sequence ID" value="KNG90280.1"/>
    <property type="molecule type" value="Genomic_DNA"/>
</dbReference>